<dbReference type="HOGENOM" id="CLU_1790516_0_0_1"/>
<dbReference type="GeneID" id="8627071"/>
<name>Q54HQ1_DICDI</name>
<dbReference type="PaxDb" id="44689-DDB0188354"/>
<sequence>MNCDLNVLTIIFKEIENYLIQFFLNSNRIEMNDFERHQWYIDNVLSTKLEKPTELRYFYTILYKVKTQQDIDYSCHCINVYPARHPLFDIFKNPPEFGYGCPICKLKQKVCSAVDSVSRSGYTRTHTCYSIHQLCRTSDPPSQGY</sequence>
<dbReference type="AlphaFoldDB" id="Q54HQ1"/>
<accession>Q54HQ1</accession>
<keyword evidence="2" id="KW-1185">Reference proteome</keyword>
<gene>
    <name evidence="1" type="ORF">DDB_G0289297</name>
</gene>
<reference evidence="1 2" key="1">
    <citation type="journal article" date="2005" name="Nature">
        <title>The genome of the social amoeba Dictyostelium discoideum.</title>
        <authorList>
            <consortium name="The Dictyostelium discoideum Sequencing Consortium"/>
            <person name="Eichinger L."/>
            <person name="Pachebat J.A."/>
            <person name="Glockner G."/>
            <person name="Rajandream M.A."/>
            <person name="Sucgang R."/>
            <person name="Berriman M."/>
            <person name="Song J."/>
            <person name="Olsen R."/>
            <person name="Szafranski K."/>
            <person name="Xu Q."/>
            <person name="Tunggal B."/>
            <person name="Kummerfeld S."/>
            <person name="Madera M."/>
            <person name="Konfortov B.A."/>
            <person name="Rivero F."/>
            <person name="Bankier A.T."/>
            <person name="Lehmann R."/>
            <person name="Hamlin N."/>
            <person name="Davies R."/>
            <person name="Gaudet P."/>
            <person name="Fey P."/>
            <person name="Pilcher K."/>
            <person name="Chen G."/>
            <person name="Saunders D."/>
            <person name="Sodergren E."/>
            <person name="Davis P."/>
            <person name="Kerhornou A."/>
            <person name="Nie X."/>
            <person name="Hall N."/>
            <person name="Anjard C."/>
            <person name="Hemphill L."/>
            <person name="Bason N."/>
            <person name="Farbrother P."/>
            <person name="Desany B."/>
            <person name="Just E."/>
            <person name="Morio T."/>
            <person name="Rost R."/>
            <person name="Churcher C."/>
            <person name="Cooper J."/>
            <person name="Haydock S."/>
            <person name="van Driessche N."/>
            <person name="Cronin A."/>
            <person name="Goodhead I."/>
            <person name="Muzny D."/>
            <person name="Mourier T."/>
            <person name="Pain A."/>
            <person name="Lu M."/>
            <person name="Harper D."/>
            <person name="Lindsay R."/>
            <person name="Hauser H."/>
            <person name="James K."/>
            <person name="Quiles M."/>
            <person name="Madan Babu M."/>
            <person name="Saito T."/>
            <person name="Buchrieser C."/>
            <person name="Wardroper A."/>
            <person name="Felder M."/>
            <person name="Thangavelu M."/>
            <person name="Johnson D."/>
            <person name="Knights A."/>
            <person name="Loulseged H."/>
            <person name="Mungall K."/>
            <person name="Oliver K."/>
            <person name="Price C."/>
            <person name="Quail M.A."/>
            <person name="Urushihara H."/>
            <person name="Hernandez J."/>
            <person name="Rabbinowitsch E."/>
            <person name="Steffen D."/>
            <person name="Sanders M."/>
            <person name="Ma J."/>
            <person name="Kohara Y."/>
            <person name="Sharp S."/>
            <person name="Simmonds M."/>
            <person name="Spiegler S."/>
            <person name="Tivey A."/>
            <person name="Sugano S."/>
            <person name="White B."/>
            <person name="Walker D."/>
            <person name="Woodward J."/>
            <person name="Winckler T."/>
            <person name="Tanaka Y."/>
            <person name="Shaulsky G."/>
            <person name="Schleicher M."/>
            <person name="Weinstock G."/>
            <person name="Rosenthal A."/>
            <person name="Cox E.C."/>
            <person name="Chisholm R.L."/>
            <person name="Gibbs R."/>
            <person name="Loomis W.F."/>
            <person name="Platzer M."/>
            <person name="Kay R.R."/>
            <person name="Williams J."/>
            <person name="Dear P.H."/>
            <person name="Noegel A.A."/>
            <person name="Barrell B."/>
            <person name="Kuspa A."/>
        </authorList>
    </citation>
    <scope>NUCLEOTIDE SEQUENCE [LARGE SCALE GENOMIC DNA]</scope>
    <source>
        <strain evidence="1 2">AX4</strain>
    </source>
</reference>
<comment type="caution">
    <text evidence="1">The sequence shown here is derived from an EMBL/GenBank/DDBJ whole genome shotgun (WGS) entry which is preliminary data.</text>
</comment>
<evidence type="ECO:0000313" key="2">
    <source>
        <dbReference type="Proteomes" id="UP000002195"/>
    </source>
</evidence>
<dbReference type="InParanoid" id="Q54HQ1"/>
<dbReference type="EMBL" id="AAFI02000136">
    <property type="protein sequence ID" value="EAL62795.1"/>
    <property type="molecule type" value="Genomic_DNA"/>
</dbReference>
<organism evidence="1 2">
    <name type="scientific">Dictyostelium discoideum</name>
    <name type="common">Social amoeba</name>
    <dbReference type="NCBI Taxonomy" id="44689"/>
    <lineage>
        <taxon>Eukaryota</taxon>
        <taxon>Amoebozoa</taxon>
        <taxon>Evosea</taxon>
        <taxon>Eumycetozoa</taxon>
        <taxon>Dictyostelia</taxon>
        <taxon>Dictyosteliales</taxon>
        <taxon>Dictyosteliaceae</taxon>
        <taxon>Dictyostelium</taxon>
    </lineage>
</organism>
<dbReference type="Proteomes" id="UP000002195">
    <property type="component" value="Unassembled WGS sequence"/>
</dbReference>
<dbReference type="RefSeq" id="XP_636310.1">
    <property type="nucleotide sequence ID" value="XM_631218.1"/>
</dbReference>
<dbReference type="KEGG" id="ddi:DDB_G0289297"/>
<evidence type="ECO:0000313" key="1">
    <source>
        <dbReference type="EMBL" id="EAL62795.1"/>
    </source>
</evidence>
<protein>
    <submittedName>
        <fullName evidence="1">Uncharacterized protein</fullName>
    </submittedName>
</protein>
<dbReference type="VEuPathDB" id="AmoebaDB:DDB_G0289297"/>
<proteinExistence type="predicted"/>